<dbReference type="InterPro" id="IPR003583">
    <property type="entry name" value="Hlx-hairpin-Hlx_DNA-bd_motif"/>
</dbReference>
<dbReference type="GO" id="GO:0003677">
    <property type="term" value="F:DNA binding"/>
    <property type="evidence" value="ECO:0007669"/>
    <property type="project" value="UniProtKB-UniRule"/>
</dbReference>
<protein>
    <recommendedName>
        <fullName evidence="7">UvrABC system protein C</fullName>
        <shortName evidence="7">Protein UvrC</shortName>
    </recommendedName>
    <alternativeName>
        <fullName evidence="7">Excinuclease ABC subunit C</fullName>
    </alternativeName>
</protein>
<dbReference type="SMART" id="SM00278">
    <property type="entry name" value="HhH1"/>
    <property type="match status" value="2"/>
</dbReference>
<evidence type="ECO:0000313" key="12">
    <source>
        <dbReference type="Proteomes" id="UP000438699"/>
    </source>
</evidence>
<comment type="caution">
    <text evidence="11">The sequence shown here is derived from an EMBL/GenBank/DDBJ whole genome shotgun (WGS) entry which is preliminary data.</text>
</comment>
<dbReference type="InterPro" id="IPR004791">
    <property type="entry name" value="UvrC"/>
</dbReference>
<evidence type="ECO:0000256" key="2">
    <source>
        <dbReference type="ARBA" id="ARBA00022763"/>
    </source>
</evidence>
<evidence type="ECO:0000259" key="10">
    <source>
        <dbReference type="PROSITE" id="PS50165"/>
    </source>
</evidence>
<evidence type="ECO:0000256" key="5">
    <source>
        <dbReference type="ARBA" id="ARBA00023204"/>
    </source>
</evidence>
<proteinExistence type="inferred from homology"/>
<dbReference type="InterPro" id="IPR010994">
    <property type="entry name" value="RuvA_2-like"/>
</dbReference>
<feature type="domain" description="GIY-YIG" evidence="9">
    <location>
        <begin position="64"/>
        <end position="143"/>
    </location>
</feature>
<evidence type="ECO:0000256" key="6">
    <source>
        <dbReference type="ARBA" id="ARBA00023236"/>
    </source>
</evidence>
<name>A0A6N6N6U4_9BACT</name>
<dbReference type="EMBL" id="WAIE01000001">
    <property type="protein sequence ID" value="KAB1443448.1"/>
    <property type="molecule type" value="Genomic_DNA"/>
</dbReference>
<keyword evidence="4 7" id="KW-0267">Excision nuclease</keyword>
<dbReference type="HAMAP" id="MF_00203">
    <property type="entry name" value="UvrC"/>
    <property type="match status" value="1"/>
</dbReference>
<feature type="domain" description="UvrC family homology region profile" evidence="10">
    <location>
        <begin position="304"/>
        <end position="517"/>
    </location>
</feature>
<comment type="similarity">
    <text evidence="7">Belongs to the UvrC family.</text>
</comment>
<keyword evidence="1 7" id="KW-0963">Cytoplasm</keyword>
<dbReference type="InterPro" id="IPR036876">
    <property type="entry name" value="UVR_dom_sf"/>
</dbReference>
<dbReference type="Gene3D" id="4.10.860.10">
    <property type="entry name" value="UVR domain"/>
    <property type="match status" value="1"/>
</dbReference>
<dbReference type="NCBIfam" id="TIGR00194">
    <property type="entry name" value="uvrC"/>
    <property type="match status" value="1"/>
</dbReference>
<evidence type="ECO:0000259" key="9">
    <source>
        <dbReference type="PROSITE" id="PS50164"/>
    </source>
</evidence>
<keyword evidence="12" id="KW-1185">Reference proteome</keyword>
<evidence type="ECO:0000256" key="3">
    <source>
        <dbReference type="ARBA" id="ARBA00022769"/>
    </source>
</evidence>
<gene>
    <name evidence="7 11" type="primary">uvrC</name>
    <name evidence="11" type="ORF">F8A88_04130</name>
</gene>
<dbReference type="InterPro" id="IPR050066">
    <property type="entry name" value="UvrABC_protein_C"/>
</dbReference>
<keyword evidence="2 7" id="KW-0227">DNA damage</keyword>
<dbReference type="InterPro" id="IPR001943">
    <property type="entry name" value="UVR_dom"/>
</dbReference>
<dbReference type="SUPFAM" id="SSF47781">
    <property type="entry name" value="RuvA domain 2-like"/>
    <property type="match status" value="1"/>
</dbReference>
<dbReference type="PANTHER" id="PTHR30562:SF1">
    <property type="entry name" value="UVRABC SYSTEM PROTEIN C"/>
    <property type="match status" value="1"/>
</dbReference>
<dbReference type="Pfam" id="PF02151">
    <property type="entry name" value="UVR"/>
    <property type="match status" value="1"/>
</dbReference>
<dbReference type="InterPro" id="IPR047296">
    <property type="entry name" value="GIY-YIG_UvrC_Cho"/>
</dbReference>
<dbReference type="GO" id="GO:0005737">
    <property type="term" value="C:cytoplasm"/>
    <property type="evidence" value="ECO:0007669"/>
    <property type="project" value="UniProtKB-SubCell"/>
</dbReference>
<dbReference type="InterPro" id="IPR038476">
    <property type="entry name" value="UvrC_RNase_H_dom_sf"/>
</dbReference>
<dbReference type="Pfam" id="PF14520">
    <property type="entry name" value="HHH_5"/>
    <property type="match status" value="1"/>
</dbReference>
<dbReference type="PROSITE" id="PS50151">
    <property type="entry name" value="UVR"/>
    <property type="match status" value="1"/>
</dbReference>
<feature type="domain" description="UVR" evidence="8">
    <location>
        <begin position="253"/>
        <end position="288"/>
    </location>
</feature>
<dbReference type="GO" id="GO:0009381">
    <property type="term" value="F:excinuclease ABC activity"/>
    <property type="evidence" value="ECO:0007669"/>
    <property type="project" value="UniProtKB-UniRule"/>
</dbReference>
<comment type="subunit">
    <text evidence="7">Interacts with UvrB in an incision complex.</text>
</comment>
<dbReference type="GO" id="GO:0006289">
    <property type="term" value="P:nucleotide-excision repair"/>
    <property type="evidence" value="ECO:0007669"/>
    <property type="project" value="UniProtKB-UniRule"/>
</dbReference>
<keyword evidence="3 7" id="KW-0228">DNA excision</keyword>
<dbReference type="Gene3D" id="3.40.1440.10">
    <property type="entry name" value="GIY-YIG endonuclease"/>
    <property type="match status" value="1"/>
</dbReference>
<evidence type="ECO:0000313" key="11">
    <source>
        <dbReference type="EMBL" id="KAB1443448.1"/>
    </source>
</evidence>
<dbReference type="PROSITE" id="PS50165">
    <property type="entry name" value="UVRC"/>
    <property type="match status" value="1"/>
</dbReference>
<comment type="subcellular location">
    <subcellularLocation>
        <location evidence="7">Cytoplasm</location>
    </subcellularLocation>
</comment>
<dbReference type="Pfam" id="PF22920">
    <property type="entry name" value="UvrC_RNaseH"/>
    <property type="match status" value="1"/>
</dbReference>
<dbReference type="PROSITE" id="PS50164">
    <property type="entry name" value="GIY_YIG"/>
    <property type="match status" value="1"/>
</dbReference>
<dbReference type="SMART" id="SM00465">
    <property type="entry name" value="GIYc"/>
    <property type="match status" value="1"/>
</dbReference>
<dbReference type="Pfam" id="PF01541">
    <property type="entry name" value="GIY-YIG"/>
    <property type="match status" value="1"/>
</dbReference>
<dbReference type="Pfam" id="PF08459">
    <property type="entry name" value="UvrC_RNaseH_dom"/>
    <property type="match status" value="1"/>
</dbReference>
<accession>A0A6N6N6U4</accession>
<dbReference type="GO" id="GO:0009380">
    <property type="term" value="C:excinuclease repair complex"/>
    <property type="evidence" value="ECO:0007669"/>
    <property type="project" value="InterPro"/>
</dbReference>
<keyword evidence="5 7" id="KW-0234">DNA repair</keyword>
<dbReference type="AlphaFoldDB" id="A0A6N6N6U4"/>
<dbReference type="SUPFAM" id="SSF46600">
    <property type="entry name" value="C-terminal UvrC-binding domain of UvrB"/>
    <property type="match status" value="1"/>
</dbReference>
<keyword evidence="6 7" id="KW-0742">SOS response</keyword>
<dbReference type="Gene3D" id="3.30.420.340">
    <property type="entry name" value="UvrC, RNAse H endonuclease domain"/>
    <property type="match status" value="1"/>
</dbReference>
<dbReference type="OrthoDB" id="9804933at2"/>
<dbReference type="Gene3D" id="1.10.150.20">
    <property type="entry name" value="5' to 3' exonuclease, C-terminal subdomain"/>
    <property type="match status" value="1"/>
</dbReference>
<comment type="function">
    <text evidence="7">The UvrABC repair system catalyzes the recognition and processing of DNA lesions. UvrC both incises the 5' and 3' sides of the lesion. The N-terminal half is responsible for the 3' incision and the C-terminal half is responsible for the 5' incision.</text>
</comment>
<evidence type="ECO:0000256" key="7">
    <source>
        <dbReference type="HAMAP-Rule" id="MF_00203"/>
    </source>
</evidence>
<dbReference type="FunFam" id="3.40.1440.10:FF:000001">
    <property type="entry name" value="UvrABC system protein C"/>
    <property type="match status" value="1"/>
</dbReference>
<dbReference type="Proteomes" id="UP000438699">
    <property type="component" value="Unassembled WGS sequence"/>
</dbReference>
<dbReference type="PANTHER" id="PTHR30562">
    <property type="entry name" value="UVRC/OXIDOREDUCTASE"/>
    <property type="match status" value="1"/>
</dbReference>
<evidence type="ECO:0000259" key="8">
    <source>
        <dbReference type="PROSITE" id="PS50151"/>
    </source>
</evidence>
<sequence>MVKLYEDFLGGGVKKIVRGGCFFGVLLPKGFIRRLVLVFFLKPGVATIGVLVSDFIFSAGDYPTRPGVYLMKDAAGKIIYVGKAKSLRARLSSYFYSRARHTPKTRAMVERIAHIDILLAGSEKEALLLEASLIKKHRPRYNVVLRDDKQYVLFRLDKMSEYPRLIMTRNVVRDGSVYFGPFTSAGAAKATWKLLNSVFRLRKCNDRAFGNRVRPCLYYHIGQCHAPCVLDVDRDMYRDIVRRVEMVLSGRTGELVGRLRREMQDASEGLAFERAAQLRDQIRAVEKTVERQAVVMHDNSDRDVLGLAQTENGLGLGMLYVRQGRLLDEKTFFWPGLTLEEGPEVLDSFLSQFYGPGRFIPPVIIVPSAMESEALSEVLSELRGGRVRIVSAASSAQQHLVGLARSVAVQAREQENSITRLLAKGLRLEHEPLRIECIDASHLGGQGMRVGQVVYEDGRRAKGETRLYSFPELEGTGDDYAALAAWAVRRIESGPPWPDLLLIDGGKGQLASVEKALENAGWDNSWELASIAKGPSRRAGELEDRIFRPGRMNPMPLKPGSAELLFLQRVRDDAHRFVIGRQRRARKKRMLDSALLDMPGIGEKTARILWDRFGSLEAMLEATPDQLQEIDGIGRKRALRIHEQLSEIRVCRKSG</sequence>
<evidence type="ECO:0000256" key="4">
    <source>
        <dbReference type="ARBA" id="ARBA00022881"/>
    </source>
</evidence>
<dbReference type="InterPro" id="IPR035901">
    <property type="entry name" value="GIY-YIG_endonuc_sf"/>
</dbReference>
<evidence type="ECO:0000256" key="1">
    <source>
        <dbReference type="ARBA" id="ARBA00022490"/>
    </source>
</evidence>
<dbReference type="InterPro" id="IPR001162">
    <property type="entry name" value="UvrC_RNase_H_dom"/>
</dbReference>
<dbReference type="GO" id="GO:0009432">
    <property type="term" value="P:SOS response"/>
    <property type="evidence" value="ECO:0007669"/>
    <property type="project" value="UniProtKB-UniRule"/>
</dbReference>
<dbReference type="InterPro" id="IPR000305">
    <property type="entry name" value="GIY-YIG_endonuc"/>
</dbReference>
<dbReference type="SUPFAM" id="SSF82771">
    <property type="entry name" value="GIY-YIG endonuclease"/>
    <property type="match status" value="1"/>
</dbReference>
<organism evidence="11 12">
    <name type="scientific">Pseudodesulfovibrio senegalensis</name>
    <dbReference type="NCBI Taxonomy" id="1721087"/>
    <lineage>
        <taxon>Bacteria</taxon>
        <taxon>Pseudomonadati</taxon>
        <taxon>Thermodesulfobacteriota</taxon>
        <taxon>Desulfovibrionia</taxon>
        <taxon>Desulfovibrionales</taxon>
        <taxon>Desulfovibrionaceae</taxon>
    </lineage>
</organism>
<dbReference type="CDD" id="cd10434">
    <property type="entry name" value="GIY-YIG_UvrC_Cho"/>
    <property type="match status" value="1"/>
</dbReference>
<reference evidence="11 12" key="1">
    <citation type="journal article" date="2017" name="Int. J. Syst. Evol. Microbiol.">
        <title>Desulfovibrio senegalensis sp. nov., a mesophilic sulfate reducer isolated from marine sediment.</title>
        <authorList>
            <person name="Thioye A."/>
            <person name="Gam Z.B.A."/>
            <person name="Mbengue M."/>
            <person name="Cayol J.L."/>
            <person name="Joseph-Bartoli M."/>
            <person name="Toure-Kane C."/>
            <person name="Labat M."/>
        </authorList>
    </citation>
    <scope>NUCLEOTIDE SEQUENCE [LARGE SCALE GENOMIC DNA]</scope>
    <source>
        <strain evidence="11 12">DSM 101509</strain>
    </source>
</reference>